<dbReference type="STRING" id="683228.GA0070617_4471"/>
<accession>A0A1C6V3G9</accession>
<evidence type="ECO:0000313" key="3">
    <source>
        <dbReference type="EMBL" id="SCL60778.1"/>
    </source>
</evidence>
<dbReference type="Pfam" id="PF18598">
    <property type="entry name" value="TetR_C_36"/>
    <property type="match status" value="1"/>
</dbReference>
<dbReference type="SUPFAM" id="SSF46689">
    <property type="entry name" value="Homeodomain-like"/>
    <property type="match status" value="1"/>
</dbReference>
<feature type="region of interest" description="Disordered" evidence="1">
    <location>
        <begin position="1"/>
        <end position="34"/>
    </location>
</feature>
<dbReference type="AlphaFoldDB" id="A0A1C6V3G9"/>
<evidence type="ECO:0000256" key="1">
    <source>
        <dbReference type="SAM" id="MobiDB-lite"/>
    </source>
</evidence>
<organism evidence="3 4">
    <name type="scientific">Micromonospora yangpuensis</name>
    <dbReference type="NCBI Taxonomy" id="683228"/>
    <lineage>
        <taxon>Bacteria</taxon>
        <taxon>Bacillati</taxon>
        <taxon>Actinomycetota</taxon>
        <taxon>Actinomycetes</taxon>
        <taxon>Micromonosporales</taxon>
        <taxon>Micromonosporaceae</taxon>
        <taxon>Micromonospora</taxon>
    </lineage>
</organism>
<name>A0A1C6V3G9_9ACTN</name>
<dbReference type="InterPro" id="IPR009057">
    <property type="entry name" value="Homeodomain-like_sf"/>
</dbReference>
<proteinExistence type="predicted"/>
<dbReference type="InterPro" id="IPR041485">
    <property type="entry name" value="TetR_C_36"/>
</dbReference>
<dbReference type="EMBL" id="FMIA01000002">
    <property type="protein sequence ID" value="SCL60778.1"/>
    <property type="molecule type" value="Genomic_DNA"/>
</dbReference>
<evidence type="ECO:0000313" key="4">
    <source>
        <dbReference type="Proteomes" id="UP000198937"/>
    </source>
</evidence>
<dbReference type="Gene3D" id="1.10.357.10">
    <property type="entry name" value="Tetracycline Repressor, domain 2"/>
    <property type="match status" value="1"/>
</dbReference>
<protein>
    <recommendedName>
        <fullName evidence="2">QsdR TetR regulatory C-terminal domain-containing protein</fullName>
    </recommendedName>
</protein>
<evidence type="ECO:0000259" key="2">
    <source>
        <dbReference type="Pfam" id="PF18598"/>
    </source>
</evidence>
<keyword evidence="4" id="KW-1185">Reference proteome</keyword>
<sequence length="217" mass="23786">MGSATFRARPGGTGRRGDGSAPANRGVRSASTRRVISRETVVRGGSHHFLAHSSIDMDELARTLAVSRATLYRVAGSRDRLLGDVLWWLGSRQLTEARRARRQGGVSGVVEVTRRFADALLASAPLRRFLVAEPEVAARVLFTASGQVHQRFVCAQEQIFREVLGPDLSRCCATPRSVAYLYIRIVESALYAELLAGQQPDFDLAEQALWALLTPAR</sequence>
<feature type="domain" description="QsdR TetR regulatory C-terminal" evidence="2">
    <location>
        <begin position="105"/>
        <end position="214"/>
    </location>
</feature>
<gene>
    <name evidence="3" type="ORF">GA0070617_4471</name>
</gene>
<reference evidence="3 4" key="1">
    <citation type="submission" date="2016-06" db="EMBL/GenBank/DDBJ databases">
        <authorList>
            <person name="Kjaerup R.B."/>
            <person name="Dalgaard T.S."/>
            <person name="Juul-Madsen H.R."/>
        </authorList>
    </citation>
    <scope>NUCLEOTIDE SEQUENCE [LARGE SCALE GENOMIC DNA]</scope>
    <source>
        <strain evidence="3 4">DSM 45577</strain>
    </source>
</reference>
<dbReference type="Proteomes" id="UP000198937">
    <property type="component" value="Unassembled WGS sequence"/>
</dbReference>